<dbReference type="STRING" id="1318628.MARLIPOL_16359"/>
<dbReference type="AlphaFoldDB" id="R8AX92"/>
<name>R8AX92_9GAMM</name>
<evidence type="ECO:0000256" key="1">
    <source>
        <dbReference type="SAM" id="Phobius"/>
    </source>
</evidence>
<dbReference type="GO" id="GO:0005886">
    <property type="term" value="C:plasma membrane"/>
    <property type="evidence" value="ECO:0007669"/>
    <property type="project" value="TreeGrafter"/>
</dbReference>
<feature type="transmembrane region" description="Helical" evidence="1">
    <location>
        <begin position="48"/>
        <end position="67"/>
    </location>
</feature>
<feature type="transmembrane region" description="Helical" evidence="1">
    <location>
        <begin position="150"/>
        <end position="174"/>
    </location>
</feature>
<dbReference type="eggNOG" id="COG3725">
    <property type="taxonomic scope" value="Bacteria"/>
</dbReference>
<comment type="caution">
    <text evidence="2">The sequence shown here is derived from an EMBL/GenBank/DDBJ whole genome shotgun (WGS) entry which is preliminary data.</text>
</comment>
<dbReference type="EMBL" id="ASAD01000021">
    <property type="protein sequence ID" value="EON90968.1"/>
    <property type="molecule type" value="Genomic_DNA"/>
</dbReference>
<evidence type="ECO:0000313" key="2">
    <source>
        <dbReference type="EMBL" id="EON90968.1"/>
    </source>
</evidence>
<keyword evidence="1" id="KW-0472">Membrane</keyword>
<keyword evidence="3" id="KW-1185">Reference proteome</keyword>
<dbReference type="GO" id="GO:0046677">
    <property type="term" value="P:response to antibiotic"/>
    <property type="evidence" value="ECO:0007669"/>
    <property type="project" value="TreeGrafter"/>
</dbReference>
<dbReference type="OrthoDB" id="9811967at2"/>
<dbReference type="RefSeq" id="WP_012139469.1">
    <property type="nucleotide sequence ID" value="NZ_KE007328.1"/>
</dbReference>
<dbReference type="PANTHER" id="PTHR38684:SF1">
    <property type="entry name" value="PROTEIN AMPE"/>
    <property type="match status" value="1"/>
</dbReference>
<proteinExistence type="predicted"/>
<keyword evidence="1" id="KW-0812">Transmembrane</keyword>
<reference evidence="2 3" key="1">
    <citation type="journal article" date="2013" name="Genome Announc.">
        <title>Draft Genome Sequence of the Moderately Halophilic Bacterium Marinobacter lipolyticus Strain SM19.</title>
        <authorList>
            <person name="Papke R.T."/>
            <person name="de la Haba R.R."/>
            <person name="Infante-Dominguez C."/>
            <person name="Perez D."/>
            <person name="Sanchez-Porro C."/>
            <person name="Lapierre P."/>
            <person name="Ventosa A."/>
        </authorList>
    </citation>
    <scope>NUCLEOTIDE SEQUENCE [LARGE SCALE GENOMIC DNA]</scope>
    <source>
        <strain evidence="2 3">SM19</strain>
    </source>
</reference>
<dbReference type="PANTHER" id="PTHR38684">
    <property type="entry name" value="PROTEIN AMPE"/>
    <property type="match status" value="1"/>
</dbReference>
<feature type="transmembrane region" description="Helical" evidence="1">
    <location>
        <begin position="274"/>
        <end position="294"/>
    </location>
</feature>
<keyword evidence="1" id="KW-1133">Transmembrane helix</keyword>
<dbReference type="InterPro" id="IPR052966">
    <property type="entry name" value="Beta-lactamase_Reg"/>
</dbReference>
<sequence>MVLVVFLCAWLVRRRLDLSDSLSGDRVWRVWFRSARSSEAGREVEIRWGLVRVIVPALLLVGVVWAASIYGWRMSLYPLEFLLLLLLMGAPGWKPLLRAYSEAWSRGDMQAAWHHIQDCLPADERGQAISPDEMHLALSKKLLVAVFERFFLVAFWYVVGGIGLAFLARGLVALREHWPQAAARPHYARIAGLANWIPARLLACTFGLAGDLAGWLKDVRGVLFASGLAADQVLIRAANGALTGYALDPARFAQVHPDEWTAFGGRSLKAIRDLLNRSMLVWVCGIALLVIAGVV</sequence>
<gene>
    <name evidence="2" type="ORF">MARLIPOL_16359</name>
</gene>
<dbReference type="PATRIC" id="fig|1318628.3.peg.3270"/>
<organism evidence="2 3">
    <name type="scientific">Marinobacter lipolyticus SM19</name>
    <dbReference type="NCBI Taxonomy" id="1318628"/>
    <lineage>
        <taxon>Bacteria</taxon>
        <taxon>Pseudomonadati</taxon>
        <taxon>Pseudomonadota</taxon>
        <taxon>Gammaproteobacteria</taxon>
        <taxon>Pseudomonadales</taxon>
        <taxon>Marinobacteraceae</taxon>
        <taxon>Marinobacter</taxon>
    </lineage>
</organism>
<protein>
    <recommendedName>
        <fullName evidence="4">Signaling modulator of AmpD, AmpE</fullName>
    </recommendedName>
</protein>
<accession>R8AX92</accession>
<dbReference type="HOGENOM" id="CLU_054212_2_0_6"/>
<evidence type="ECO:0008006" key="4">
    <source>
        <dbReference type="Google" id="ProtNLM"/>
    </source>
</evidence>
<dbReference type="Proteomes" id="UP000016540">
    <property type="component" value="Unassembled WGS sequence"/>
</dbReference>
<evidence type="ECO:0000313" key="3">
    <source>
        <dbReference type="Proteomes" id="UP000016540"/>
    </source>
</evidence>